<dbReference type="AlphaFoldDB" id="A0A7W9KR66"/>
<dbReference type="Proteomes" id="UP000585638">
    <property type="component" value="Unassembled WGS sequence"/>
</dbReference>
<comment type="caution">
    <text evidence="1">The sequence shown here is derived from an EMBL/GenBank/DDBJ whole genome shotgun (WGS) entry which is preliminary data.</text>
</comment>
<sequence>MSTVSPSRAVAGFDSATAMLRAVSLALRGKRFAVLGQSRLMAAPLHLSNLLPEALRTQLYRISGAAEGVTPSMLSSIDMQQVASWMTGHYDDWPPQYPGVVIGSSNGAMTHLCAAAGIPWLPQTLLVPVRWSGNDPDRPVLAAEFGAEVADPLLANNPDVALHHMHDGNQDRLMIDLMTYFRLKWLRLPRAYEEFLATRLMPGAPIVLVDCELSWPVTRIGDRHVFQTGAYGGLRPDEYLGGSPRVAEFLSEQGSPLRSFDSPAADDHAPEAEWGFEPSLGGEIERWAAAHGHPVHRIVFDEPHGLSAAVADMHREWLLAAGRPADRLLVESFVMLDPVGVNQAGLVPFWTAFPVRDALHAVAGYLRERRYANVDVLMFPHGVRSAGIAEPEDWLRLREYSGAVRLPATDLGRYPEDFAALAAYSSAIPRGDDRQLRIGVQRVLDQLEHARAS</sequence>
<reference evidence="1 2" key="1">
    <citation type="submission" date="2020-08" db="EMBL/GenBank/DDBJ databases">
        <title>Sequencing the genomes of 1000 actinobacteria strains.</title>
        <authorList>
            <person name="Klenk H.-P."/>
        </authorList>
    </citation>
    <scope>NUCLEOTIDE SEQUENCE [LARGE SCALE GENOMIC DNA]</scope>
    <source>
        <strain evidence="1 2">DSM 43851</strain>
    </source>
</reference>
<gene>
    <name evidence="1" type="ORF">BJ998_008391</name>
</gene>
<evidence type="ECO:0000313" key="2">
    <source>
        <dbReference type="Proteomes" id="UP000585638"/>
    </source>
</evidence>
<protein>
    <submittedName>
        <fullName evidence="1">Uncharacterized protein</fullName>
    </submittedName>
</protein>
<evidence type="ECO:0000313" key="1">
    <source>
        <dbReference type="EMBL" id="MBB5897132.1"/>
    </source>
</evidence>
<name>A0A7W9KR66_9PSEU</name>
<keyword evidence="2" id="KW-1185">Reference proteome</keyword>
<accession>A0A7W9KR66</accession>
<organism evidence="1 2">
    <name type="scientific">Kutzneria kofuensis</name>
    <dbReference type="NCBI Taxonomy" id="103725"/>
    <lineage>
        <taxon>Bacteria</taxon>
        <taxon>Bacillati</taxon>
        <taxon>Actinomycetota</taxon>
        <taxon>Actinomycetes</taxon>
        <taxon>Pseudonocardiales</taxon>
        <taxon>Pseudonocardiaceae</taxon>
        <taxon>Kutzneria</taxon>
    </lineage>
</organism>
<dbReference type="RefSeq" id="WP_184869591.1">
    <property type="nucleotide sequence ID" value="NZ_BAAAWY010000106.1"/>
</dbReference>
<dbReference type="EMBL" id="JACHIR010000002">
    <property type="protein sequence ID" value="MBB5897132.1"/>
    <property type="molecule type" value="Genomic_DNA"/>
</dbReference>
<proteinExistence type="predicted"/>